<name>A0ABS5AFI2_9PSEU</name>
<dbReference type="InterPro" id="IPR051601">
    <property type="entry name" value="Serine_prot/Carboxylest_S33"/>
</dbReference>
<feature type="chain" id="PRO_5045324028" evidence="4">
    <location>
        <begin position="23"/>
        <end position="464"/>
    </location>
</feature>
<accession>A0ABS5AFI2</accession>
<keyword evidence="4" id="KW-0732">Signal</keyword>
<feature type="domain" description="Peptidase S33 tripeptidyl aminopeptidase-like C-terminal" evidence="6">
    <location>
        <begin position="365"/>
        <end position="453"/>
    </location>
</feature>
<gene>
    <name evidence="7" type="ORF">JOF53_004205</name>
</gene>
<keyword evidence="8" id="KW-1185">Reference proteome</keyword>
<reference evidence="7 8" key="1">
    <citation type="submission" date="2021-03" db="EMBL/GenBank/DDBJ databases">
        <title>Sequencing the genomes of 1000 actinobacteria strains.</title>
        <authorList>
            <person name="Klenk H.-P."/>
        </authorList>
    </citation>
    <scope>NUCLEOTIDE SEQUENCE [LARGE SCALE GENOMIC DNA]</scope>
    <source>
        <strain evidence="7 8">DSM 44580</strain>
    </source>
</reference>
<dbReference type="InterPro" id="IPR013595">
    <property type="entry name" value="Pept_S33_TAP-like_C"/>
</dbReference>
<comment type="similarity">
    <text evidence="1">Belongs to the peptidase S33 family.</text>
</comment>
<evidence type="ECO:0000256" key="3">
    <source>
        <dbReference type="SAM" id="MobiDB-lite"/>
    </source>
</evidence>
<organism evidence="7 8">
    <name type="scientific">Crossiella equi</name>
    <dbReference type="NCBI Taxonomy" id="130796"/>
    <lineage>
        <taxon>Bacteria</taxon>
        <taxon>Bacillati</taxon>
        <taxon>Actinomycetota</taxon>
        <taxon>Actinomycetes</taxon>
        <taxon>Pseudonocardiales</taxon>
        <taxon>Pseudonocardiaceae</taxon>
        <taxon>Crossiella</taxon>
    </lineage>
</organism>
<evidence type="ECO:0000259" key="6">
    <source>
        <dbReference type="Pfam" id="PF08386"/>
    </source>
</evidence>
<dbReference type="EMBL" id="JAGIOO010000001">
    <property type="protein sequence ID" value="MBP2475333.1"/>
    <property type="molecule type" value="Genomic_DNA"/>
</dbReference>
<feature type="signal peptide" evidence="4">
    <location>
        <begin position="1"/>
        <end position="22"/>
    </location>
</feature>
<feature type="region of interest" description="Disordered" evidence="3">
    <location>
        <begin position="310"/>
        <end position="329"/>
    </location>
</feature>
<proteinExistence type="inferred from homology"/>
<evidence type="ECO:0000256" key="2">
    <source>
        <dbReference type="ARBA" id="ARBA00022801"/>
    </source>
</evidence>
<dbReference type="SUPFAM" id="SSF53474">
    <property type="entry name" value="alpha/beta-Hydrolases"/>
    <property type="match status" value="1"/>
</dbReference>
<keyword evidence="2" id="KW-0378">Hydrolase</keyword>
<evidence type="ECO:0000256" key="1">
    <source>
        <dbReference type="ARBA" id="ARBA00010088"/>
    </source>
</evidence>
<dbReference type="InterPro" id="IPR029058">
    <property type="entry name" value="AB_hydrolase_fold"/>
</dbReference>
<feature type="compositionally biased region" description="Polar residues" evidence="3">
    <location>
        <begin position="319"/>
        <end position="329"/>
    </location>
</feature>
<evidence type="ECO:0000313" key="7">
    <source>
        <dbReference type="EMBL" id="MBP2475333.1"/>
    </source>
</evidence>
<dbReference type="Proteomes" id="UP001519363">
    <property type="component" value="Unassembled WGS sequence"/>
</dbReference>
<dbReference type="Pfam" id="PF00561">
    <property type="entry name" value="Abhydrolase_1"/>
    <property type="match status" value="1"/>
</dbReference>
<comment type="caution">
    <text evidence="7">The sequence shown here is derived from an EMBL/GenBank/DDBJ whole genome shotgun (WGS) entry which is preliminary data.</text>
</comment>
<protein>
    <submittedName>
        <fullName evidence="7">Pimeloyl-ACP methyl ester carboxylesterase</fullName>
    </submittedName>
</protein>
<dbReference type="PANTHER" id="PTHR43248:SF30">
    <property type="entry name" value="AB HYDROLASE-1 DOMAIN-CONTAINING PROTEIN"/>
    <property type="match status" value="1"/>
</dbReference>
<dbReference type="Gene3D" id="3.40.50.1820">
    <property type="entry name" value="alpha/beta hydrolase"/>
    <property type="match status" value="1"/>
</dbReference>
<evidence type="ECO:0000256" key="4">
    <source>
        <dbReference type="SAM" id="SignalP"/>
    </source>
</evidence>
<dbReference type="Pfam" id="PF08386">
    <property type="entry name" value="Abhydrolase_4"/>
    <property type="match status" value="1"/>
</dbReference>
<dbReference type="RefSeq" id="WP_158103596.1">
    <property type="nucleotide sequence ID" value="NZ_JAGIOO010000001.1"/>
</dbReference>
<dbReference type="PANTHER" id="PTHR43248">
    <property type="entry name" value="2-SUCCINYL-6-HYDROXY-2,4-CYCLOHEXADIENE-1-CARBOXYLATE SYNTHASE"/>
    <property type="match status" value="1"/>
</dbReference>
<dbReference type="InterPro" id="IPR000073">
    <property type="entry name" value="AB_hydrolase_1"/>
</dbReference>
<evidence type="ECO:0000313" key="8">
    <source>
        <dbReference type="Proteomes" id="UP001519363"/>
    </source>
</evidence>
<evidence type="ECO:0000259" key="5">
    <source>
        <dbReference type="Pfam" id="PF00561"/>
    </source>
</evidence>
<feature type="domain" description="AB hydrolase-1" evidence="5">
    <location>
        <begin position="65"/>
        <end position="258"/>
    </location>
</feature>
<sequence length="464" mass="49672">MRGVLAVVVAALLATPVVPVQAAPRLAWTPCAQDATADCATLRLPLVDLAVTRRRATRPQQRIGVLVLNPGGPGASGANFALDANRLFSPDVLARYDLVGFDPRGIAGSSPIRCSTEVLDRKPRELPRTEAEFQGLVAYNRELRADCRARSGPLFDRVGTREVAADLDALRRALGESKISFFGVSYGTLIGQQYAERYGDHVRGMVLDSVMDHSLDMTALAATAAAAAEDSLHEFARWCTGDTTCALHGRDVLAFWRDALAASDRGELLEFGEIPIGDRYVISRAYGAFARVDYPSFATWLSQLKIGKPAAAPGPRSTAAPSEGTQPNGRTAVFCQDWQLRPGNLAELNRVVAAERAAAPLMRYSPELREALLDCVGWPPATNPQRPARVTRGPVLQLVGARHDPTTGYAWAQGLARQLGPRAALHTYEGAGHGVYHRGACNRAAVDTYLLTGVPGTASCPASG</sequence>